<dbReference type="EMBL" id="CABIJS010000322">
    <property type="protein sequence ID" value="VUZ49178.1"/>
    <property type="molecule type" value="Genomic_DNA"/>
</dbReference>
<dbReference type="Proteomes" id="UP000321570">
    <property type="component" value="Unassembled WGS sequence"/>
</dbReference>
<proteinExistence type="predicted"/>
<accession>A0A564YR55</accession>
<evidence type="ECO:0000313" key="2">
    <source>
        <dbReference type="Proteomes" id="UP000321570"/>
    </source>
</evidence>
<organism evidence="1 2">
    <name type="scientific">Hymenolepis diminuta</name>
    <name type="common">Rat tapeworm</name>
    <dbReference type="NCBI Taxonomy" id="6216"/>
    <lineage>
        <taxon>Eukaryota</taxon>
        <taxon>Metazoa</taxon>
        <taxon>Spiralia</taxon>
        <taxon>Lophotrochozoa</taxon>
        <taxon>Platyhelminthes</taxon>
        <taxon>Cestoda</taxon>
        <taxon>Eucestoda</taxon>
        <taxon>Cyclophyllidea</taxon>
        <taxon>Hymenolepididae</taxon>
        <taxon>Hymenolepis</taxon>
    </lineage>
</organism>
<keyword evidence="2" id="KW-1185">Reference proteome</keyword>
<protein>
    <submittedName>
        <fullName evidence="1">Uncharacterized protein</fullName>
    </submittedName>
</protein>
<name>A0A564YR55_HYMDI</name>
<evidence type="ECO:0000313" key="1">
    <source>
        <dbReference type="EMBL" id="VUZ49178.1"/>
    </source>
</evidence>
<feature type="non-terminal residue" evidence="1">
    <location>
        <position position="1"/>
    </location>
</feature>
<dbReference type="AlphaFoldDB" id="A0A564YR55"/>
<gene>
    <name evidence="1" type="ORF">WMSIL1_LOCUS8280</name>
</gene>
<sequence length="80" mass="8947">VFKIQSILLKPSNNRLDDIEDVPSEIIKTSREAYLYLQTPTRAIPVSGLTQDASISAAADSRSPLYYLLISTVMCIVLYR</sequence>
<reference evidence="1 2" key="1">
    <citation type="submission" date="2019-07" db="EMBL/GenBank/DDBJ databases">
        <authorList>
            <person name="Jastrzebski P J."/>
            <person name="Paukszto L."/>
            <person name="Jastrzebski P J."/>
        </authorList>
    </citation>
    <scope>NUCLEOTIDE SEQUENCE [LARGE SCALE GENOMIC DNA]</scope>
    <source>
        <strain evidence="1 2">WMS-il1</strain>
    </source>
</reference>